<reference evidence="15" key="1">
    <citation type="journal article" date="2019" name="Int. J. Syst. Evol. Microbiol.">
        <title>The Global Catalogue of Microorganisms (GCM) 10K type strain sequencing project: providing services to taxonomists for standard genome sequencing and annotation.</title>
        <authorList>
            <consortium name="The Broad Institute Genomics Platform"/>
            <consortium name="The Broad Institute Genome Sequencing Center for Infectious Disease"/>
            <person name="Wu L."/>
            <person name="Ma J."/>
        </authorList>
    </citation>
    <scope>NUCLEOTIDE SEQUENCE [LARGE SCALE GENOMIC DNA]</scope>
    <source>
        <strain evidence="15">NBRC 108565</strain>
    </source>
</reference>
<keyword evidence="15" id="KW-1185">Reference proteome</keyword>
<dbReference type="RefSeq" id="WP_286218829.1">
    <property type="nucleotide sequence ID" value="NZ_AP027729.1"/>
</dbReference>
<feature type="region of interest" description="Disordered" evidence="10">
    <location>
        <begin position="29"/>
        <end position="56"/>
    </location>
</feature>
<keyword evidence="5" id="KW-0479">Metal-binding</keyword>
<evidence type="ECO:0000256" key="5">
    <source>
        <dbReference type="ARBA" id="ARBA00022723"/>
    </source>
</evidence>
<dbReference type="PANTHER" id="PTHR13062">
    <property type="entry name" value="COLLAGENASE"/>
    <property type="match status" value="1"/>
</dbReference>
<evidence type="ECO:0000256" key="3">
    <source>
        <dbReference type="ARBA" id="ARBA00022525"/>
    </source>
</evidence>
<dbReference type="PANTHER" id="PTHR13062:SF12">
    <property type="entry name" value="ALPHA-2-MACROGLOBULIN DOMAIN-CONTAINING PROTEIN"/>
    <property type="match status" value="1"/>
</dbReference>
<dbReference type="InterPro" id="IPR008757">
    <property type="entry name" value="Peptidase_M6-like_domain"/>
</dbReference>
<feature type="chain" id="PRO_5046296394" evidence="11">
    <location>
        <begin position="28"/>
        <end position="808"/>
    </location>
</feature>
<dbReference type="NCBIfam" id="NF038128">
    <property type="entry name" value="choice_anch_J"/>
    <property type="match status" value="1"/>
</dbReference>
<evidence type="ECO:0000256" key="9">
    <source>
        <dbReference type="ARBA" id="ARBA00023049"/>
    </source>
</evidence>
<evidence type="ECO:0000256" key="4">
    <source>
        <dbReference type="ARBA" id="ARBA00022670"/>
    </source>
</evidence>
<dbReference type="GO" id="GO:0008233">
    <property type="term" value="F:peptidase activity"/>
    <property type="evidence" value="ECO:0007669"/>
    <property type="project" value="UniProtKB-KW"/>
</dbReference>
<proteinExistence type="predicted"/>
<evidence type="ECO:0000259" key="13">
    <source>
        <dbReference type="Pfam" id="PF20774"/>
    </source>
</evidence>
<evidence type="ECO:0000256" key="10">
    <source>
        <dbReference type="SAM" id="MobiDB-lite"/>
    </source>
</evidence>
<dbReference type="Pfam" id="PF20773">
    <property type="entry name" value="InhA-like_MAM"/>
    <property type="match status" value="1"/>
</dbReference>
<organism evidence="14 15">
    <name type="scientific">Paraoerskovia sediminicola</name>
    <dbReference type="NCBI Taxonomy" id="1138587"/>
    <lineage>
        <taxon>Bacteria</taxon>
        <taxon>Bacillati</taxon>
        <taxon>Actinomycetota</taxon>
        <taxon>Actinomycetes</taxon>
        <taxon>Micrococcales</taxon>
        <taxon>Cellulomonadaceae</taxon>
        <taxon>Paraoerskovia</taxon>
    </lineage>
</organism>
<comment type="subcellular location">
    <subcellularLocation>
        <location evidence="2">Secreted</location>
    </subcellularLocation>
</comment>
<dbReference type="Proteomes" id="UP001321475">
    <property type="component" value="Chromosome"/>
</dbReference>
<name>A0ABN6XD79_9CELL</name>
<evidence type="ECO:0000256" key="1">
    <source>
        <dbReference type="ARBA" id="ARBA00001947"/>
    </source>
</evidence>
<dbReference type="InterPro" id="IPR048665">
    <property type="entry name" value="InhA-like_VEG"/>
</dbReference>
<protein>
    <submittedName>
        <fullName evidence="14">Protease</fullName>
    </submittedName>
</protein>
<keyword evidence="7" id="KW-0378">Hydrolase</keyword>
<evidence type="ECO:0000256" key="7">
    <source>
        <dbReference type="ARBA" id="ARBA00022801"/>
    </source>
</evidence>
<evidence type="ECO:0000259" key="12">
    <source>
        <dbReference type="Pfam" id="PF05547"/>
    </source>
</evidence>
<dbReference type="GO" id="GO:0006508">
    <property type="term" value="P:proteolysis"/>
    <property type="evidence" value="ECO:0007669"/>
    <property type="project" value="UniProtKB-KW"/>
</dbReference>
<keyword evidence="4 14" id="KW-0645">Protease</keyword>
<feature type="region of interest" description="Disordered" evidence="10">
    <location>
        <begin position="93"/>
        <end position="129"/>
    </location>
</feature>
<evidence type="ECO:0000256" key="8">
    <source>
        <dbReference type="ARBA" id="ARBA00022833"/>
    </source>
</evidence>
<evidence type="ECO:0000256" key="11">
    <source>
        <dbReference type="SAM" id="SignalP"/>
    </source>
</evidence>
<accession>A0ABN6XD79</accession>
<feature type="signal peptide" evidence="11">
    <location>
        <begin position="1"/>
        <end position="27"/>
    </location>
</feature>
<dbReference type="NCBIfam" id="TIGR03296">
    <property type="entry name" value="M6dom_TIGR03296"/>
    <property type="match status" value="1"/>
</dbReference>
<feature type="domain" description="Peptidase M6-like" evidence="12">
    <location>
        <begin position="127"/>
        <end position="437"/>
    </location>
</feature>
<dbReference type="Pfam" id="PF05547">
    <property type="entry name" value="Peptidase_M6"/>
    <property type="match status" value="1"/>
</dbReference>
<dbReference type="SUPFAM" id="SSF55486">
    <property type="entry name" value="Metalloproteases ('zincins'), catalytic domain"/>
    <property type="match status" value="1"/>
</dbReference>
<gene>
    <name evidence="14" type="ORF">GCM10025865_10290</name>
</gene>
<keyword evidence="9" id="KW-0482">Metalloprotease</keyword>
<evidence type="ECO:0000256" key="6">
    <source>
        <dbReference type="ARBA" id="ARBA00022729"/>
    </source>
</evidence>
<evidence type="ECO:0000313" key="15">
    <source>
        <dbReference type="Proteomes" id="UP001321475"/>
    </source>
</evidence>
<dbReference type="Gene3D" id="2.60.120.260">
    <property type="entry name" value="Galactose-binding domain-like"/>
    <property type="match status" value="1"/>
</dbReference>
<keyword evidence="8" id="KW-0862">Zinc</keyword>
<keyword evidence="6 11" id="KW-0732">Signal</keyword>
<keyword evidence="3" id="KW-0964">Secreted</keyword>
<dbReference type="Pfam" id="PF20774">
    <property type="entry name" value="InhA-like_VEG"/>
    <property type="match status" value="1"/>
</dbReference>
<evidence type="ECO:0000256" key="2">
    <source>
        <dbReference type="ARBA" id="ARBA00004613"/>
    </source>
</evidence>
<comment type="cofactor">
    <cofactor evidence="1">
        <name>Zn(2+)</name>
        <dbReference type="ChEBI" id="CHEBI:29105"/>
    </cofactor>
</comment>
<feature type="domain" description="Immune inhibitor A-like metallopeptidase VEG" evidence="13">
    <location>
        <begin position="641"/>
        <end position="799"/>
    </location>
</feature>
<sequence>MHRRFVGSLIGLSLVGTSALAASGAYAAPAADQPPVNDAAEATPSDDLPNPLAEKRNELRETAVTGVLDGDLKTEEINGSTVVKVGETVQGESAEAAGKNGPKIGPQAAGVKKGDPKPAKKQKTKSQYVELEREATDRIFVILAEFGDERHPNYPDQDTAPSVPGPTTFEGPLHNAIPEPDRSVDNSTVWQADYDQQHFQDLYFGEGESLKNYYETQSSGRYSVDGEVTDWVKVKYNEARYGRSNGYPCGGNVCSNTWALINDAAQQWVADQEAAGRTDDEIAEDMASFDQWDRYDYDGDGDFNEPDGYIDHFQIVHAGGDQADGDPIQGEDAIWSHRWYANQVFNGTVGPETNPLGGFQIGDTGVYIGDYTIQPENGGRSVFYHEYGHDLGLPDDYNVLSGGDNNNEHWTLMAQSRLNDEGEALGERGGDLGAWNKLQLGWLDYEVIPAGQKRTLTLGPQEFNTKNAQAAVVVLPKKEVTSELGAPASGDMQFYSTSADDLDASMSTSVTVPDGDATLAFKARYDIETGYDYAFVEVDDGSGFAAVETSITTDDVSNGIDGQSAGWTDATADLSAYAGQDVTLRFRYVTDGGVAGDDPDLPDGLFLDDITLGDFSDGAEDGIDGWDADGFIAVGASSTELFSNYYIAGNRSYTSYDQYLETGPYYFGYTGTDKPDFVDHYAYQEGLLISYWDTSYNDNDTFAHPGSGRNLIIDAHPRPFYQLTTGEPWRARVQVYDAPFSTTKADSFTLHQNGEANYIRGQKANPVFDDTDKYFYDELPNHGVKLPGVGVKIKVAKQNGSTMKVKFS</sequence>
<dbReference type="EMBL" id="AP027729">
    <property type="protein sequence ID" value="BDZ41730.1"/>
    <property type="molecule type" value="Genomic_DNA"/>
</dbReference>
<evidence type="ECO:0000313" key="14">
    <source>
        <dbReference type="EMBL" id="BDZ41730.1"/>
    </source>
</evidence>